<dbReference type="AlphaFoldDB" id="A0A7S0A1U2"/>
<dbReference type="PROSITE" id="PS50082">
    <property type="entry name" value="WD_REPEATS_2"/>
    <property type="match status" value="1"/>
</dbReference>
<dbReference type="InterPro" id="IPR001680">
    <property type="entry name" value="WD40_rpt"/>
</dbReference>
<keyword evidence="1" id="KW-0853">WD repeat</keyword>
<evidence type="ECO:0000256" key="1">
    <source>
        <dbReference type="PROSITE-ProRule" id="PRU00221"/>
    </source>
</evidence>
<protein>
    <submittedName>
        <fullName evidence="2">Uncharacterized protein</fullName>
    </submittedName>
</protein>
<dbReference type="InterPro" id="IPR036322">
    <property type="entry name" value="WD40_repeat_dom_sf"/>
</dbReference>
<feature type="repeat" description="WD" evidence="1">
    <location>
        <begin position="1"/>
        <end position="22"/>
    </location>
</feature>
<reference evidence="2" key="1">
    <citation type="submission" date="2021-01" db="EMBL/GenBank/DDBJ databases">
        <authorList>
            <person name="Corre E."/>
            <person name="Pelletier E."/>
            <person name="Niang G."/>
            <person name="Scheremetjew M."/>
            <person name="Finn R."/>
            <person name="Kale V."/>
            <person name="Holt S."/>
            <person name="Cochrane G."/>
            <person name="Meng A."/>
            <person name="Brown T."/>
            <person name="Cohen L."/>
        </authorList>
    </citation>
    <scope>NUCLEOTIDE SEQUENCE</scope>
    <source>
        <strain evidence="2">CCMP 1694</strain>
    </source>
</reference>
<proteinExistence type="predicted"/>
<dbReference type="InterPro" id="IPR015943">
    <property type="entry name" value="WD40/YVTN_repeat-like_dom_sf"/>
</dbReference>
<sequence>MSGSFDGTIKAWGADNGNLMASSEPHGNLGIVSMCLSSDTADTPLILCGLENGCISVRNILQTQNAPAFTLLLYLNEYYSSHSLHNAIKCIVSGPSNTFYSCGDDGKMIVWQITGQLV</sequence>
<evidence type="ECO:0000313" key="2">
    <source>
        <dbReference type="EMBL" id="CAD8350390.1"/>
    </source>
</evidence>
<gene>
    <name evidence="2" type="ORF">RSET0789_LOCUS249</name>
</gene>
<accession>A0A7S0A1U2</accession>
<dbReference type="SUPFAM" id="SSF50978">
    <property type="entry name" value="WD40 repeat-like"/>
    <property type="match status" value="1"/>
</dbReference>
<dbReference type="EMBL" id="HBEI01000358">
    <property type="protein sequence ID" value="CAD8350390.1"/>
    <property type="molecule type" value="Transcribed_RNA"/>
</dbReference>
<name>A0A7S0A1U2_9STRA</name>
<dbReference type="Gene3D" id="2.130.10.10">
    <property type="entry name" value="YVTN repeat-like/Quinoprotein amine dehydrogenase"/>
    <property type="match status" value="1"/>
</dbReference>
<organism evidence="2">
    <name type="scientific">Sundstroemia setigera</name>
    <dbReference type="NCBI Taxonomy" id="3005"/>
    <lineage>
        <taxon>Eukaryota</taxon>
        <taxon>Sar</taxon>
        <taxon>Stramenopiles</taxon>
        <taxon>Ochrophyta</taxon>
        <taxon>Bacillariophyta</taxon>
        <taxon>Coscinodiscophyceae</taxon>
        <taxon>Rhizosoleniophycidae</taxon>
        <taxon>Rhizosoleniales</taxon>
        <taxon>Rhizosoleniaceae</taxon>
        <taxon>Sundstroemia</taxon>
    </lineage>
</organism>